<feature type="compositionally biased region" description="Polar residues" evidence="1">
    <location>
        <begin position="47"/>
        <end position="56"/>
    </location>
</feature>
<name>B9S403_RICCO</name>
<dbReference type="AlphaFoldDB" id="B9S403"/>
<sequence>MKGGGGGDELKVVGLIFLRLHHQQRWDLFEAIIVACIEESASKTIMPSLHQTQTTPSSSSSSSSSSINGKMH</sequence>
<reference evidence="3" key="1">
    <citation type="journal article" date="2010" name="Nat. Biotechnol.">
        <title>Draft genome sequence of the oilseed species Ricinus communis.</title>
        <authorList>
            <person name="Chan A.P."/>
            <person name="Crabtree J."/>
            <person name="Zhao Q."/>
            <person name="Lorenzi H."/>
            <person name="Orvis J."/>
            <person name="Puiu D."/>
            <person name="Melake-Berhan A."/>
            <person name="Jones K.M."/>
            <person name="Redman J."/>
            <person name="Chen G."/>
            <person name="Cahoon E.B."/>
            <person name="Gedil M."/>
            <person name="Stanke M."/>
            <person name="Haas B.J."/>
            <person name="Wortman J.R."/>
            <person name="Fraser-Liggett C.M."/>
            <person name="Ravel J."/>
            <person name="Rabinowicz P.D."/>
        </authorList>
    </citation>
    <scope>NUCLEOTIDE SEQUENCE [LARGE SCALE GENOMIC DNA]</scope>
    <source>
        <strain evidence="3">cv. Hale</strain>
    </source>
</reference>
<evidence type="ECO:0000313" key="2">
    <source>
        <dbReference type="EMBL" id="EEF41684.1"/>
    </source>
</evidence>
<dbReference type="Proteomes" id="UP000008311">
    <property type="component" value="Unassembled WGS sequence"/>
</dbReference>
<gene>
    <name evidence="2" type="ORF">RCOM_0557300</name>
</gene>
<protein>
    <submittedName>
        <fullName evidence="2">Uncharacterized protein</fullName>
    </submittedName>
</protein>
<proteinExistence type="predicted"/>
<organism evidence="2 3">
    <name type="scientific">Ricinus communis</name>
    <name type="common">Castor bean</name>
    <dbReference type="NCBI Taxonomy" id="3988"/>
    <lineage>
        <taxon>Eukaryota</taxon>
        <taxon>Viridiplantae</taxon>
        <taxon>Streptophyta</taxon>
        <taxon>Embryophyta</taxon>
        <taxon>Tracheophyta</taxon>
        <taxon>Spermatophyta</taxon>
        <taxon>Magnoliopsida</taxon>
        <taxon>eudicotyledons</taxon>
        <taxon>Gunneridae</taxon>
        <taxon>Pentapetalae</taxon>
        <taxon>rosids</taxon>
        <taxon>fabids</taxon>
        <taxon>Malpighiales</taxon>
        <taxon>Euphorbiaceae</taxon>
        <taxon>Acalyphoideae</taxon>
        <taxon>Acalypheae</taxon>
        <taxon>Ricinus</taxon>
    </lineage>
</organism>
<dbReference type="InParanoid" id="B9S403"/>
<evidence type="ECO:0000313" key="3">
    <source>
        <dbReference type="Proteomes" id="UP000008311"/>
    </source>
</evidence>
<feature type="compositionally biased region" description="Low complexity" evidence="1">
    <location>
        <begin position="57"/>
        <end position="66"/>
    </location>
</feature>
<keyword evidence="3" id="KW-1185">Reference proteome</keyword>
<feature type="region of interest" description="Disordered" evidence="1">
    <location>
        <begin position="47"/>
        <end position="72"/>
    </location>
</feature>
<accession>B9S403</accession>
<dbReference type="EMBL" id="EQ973863">
    <property type="protein sequence ID" value="EEF41684.1"/>
    <property type="molecule type" value="Genomic_DNA"/>
</dbReference>
<evidence type="ECO:0000256" key="1">
    <source>
        <dbReference type="SAM" id="MobiDB-lite"/>
    </source>
</evidence>